<dbReference type="HOGENOM" id="CLU_1843557_0_0_11"/>
<dbReference type="Proteomes" id="UP000008710">
    <property type="component" value="Chromosome"/>
</dbReference>
<dbReference type="KEGG" id="rha:RHA1_ro02756"/>
<name>Q0SD25_RHOJR</name>
<dbReference type="EMBL" id="CP000431">
    <property type="protein sequence ID" value="ABG94561.1"/>
    <property type="molecule type" value="Genomic_DNA"/>
</dbReference>
<evidence type="ECO:0000256" key="1">
    <source>
        <dbReference type="SAM" id="MobiDB-lite"/>
    </source>
</evidence>
<organism evidence="2 3">
    <name type="scientific">Rhodococcus jostii (strain RHA1)</name>
    <dbReference type="NCBI Taxonomy" id="101510"/>
    <lineage>
        <taxon>Bacteria</taxon>
        <taxon>Bacillati</taxon>
        <taxon>Actinomycetota</taxon>
        <taxon>Actinomycetes</taxon>
        <taxon>Mycobacteriales</taxon>
        <taxon>Nocardiaceae</taxon>
        <taxon>Rhodococcus</taxon>
    </lineage>
</organism>
<gene>
    <name evidence="2" type="ordered locus">RHA1_ro02756</name>
</gene>
<dbReference type="AlphaFoldDB" id="Q0SD25"/>
<feature type="compositionally biased region" description="Basic and acidic residues" evidence="1">
    <location>
        <begin position="89"/>
        <end position="102"/>
    </location>
</feature>
<protein>
    <submittedName>
        <fullName evidence="2">Uncharacterized protein</fullName>
    </submittedName>
</protein>
<reference evidence="3" key="1">
    <citation type="journal article" date="2006" name="Proc. Natl. Acad. Sci. U.S.A.">
        <title>The complete genome of Rhodococcus sp. RHA1 provides insights into a catabolic powerhouse.</title>
        <authorList>
            <person name="McLeod M.P."/>
            <person name="Warren R.L."/>
            <person name="Hsiao W.W.L."/>
            <person name="Araki N."/>
            <person name="Myhre M."/>
            <person name="Fernandes C."/>
            <person name="Miyazawa D."/>
            <person name="Wong W."/>
            <person name="Lillquist A.L."/>
            <person name="Wang D."/>
            <person name="Dosanjh M."/>
            <person name="Hara H."/>
            <person name="Petrescu A."/>
            <person name="Morin R.D."/>
            <person name="Yang G."/>
            <person name="Stott J.M."/>
            <person name="Schein J.E."/>
            <person name="Shin H."/>
            <person name="Smailus D."/>
            <person name="Siddiqui A.S."/>
            <person name="Marra M.A."/>
            <person name="Jones S.J.M."/>
            <person name="Holt R."/>
            <person name="Brinkman F.S.L."/>
            <person name="Miyauchi K."/>
            <person name="Fukuda M."/>
            <person name="Davies J.E."/>
            <person name="Mohn W.W."/>
            <person name="Eltis L.D."/>
        </authorList>
    </citation>
    <scope>NUCLEOTIDE SEQUENCE [LARGE SCALE GENOMIC DNA]</scope>
    <source>
        <strain evidence="3">RHA1</strain>
    </source>
</reference>
<evidence type="ECO:0000313" key="2">
    <source>
        <dbReference type="EMBL" id="ABG94561.1"/>
    </source>
</evidence>
<feature type="region of interest" description="Disordered" evidence="1">
    <location>
        <begin position="71"/>
        <end position="106"/>
    </location>
</feature>
<evidence type="ECO:0000313" key="3">
    <source>
        <dbReference type="Proteomes" id="UP000008710"/>
    </source>
</evidence>
<accession>Q0SD25</accession>
<proteinExistence type="predicted"/>
<sequence>MLYDATGNWTAPLLALTALTVLLALVARVVARPTYIEDQFAVSAIATCPARTALRLGQCPDNWRNLATPLKNAAVSEQAGRPVTPRRAASGERRAASGERRAAKNTRPTATLLHAHHMFSPCDVLRFPRFSGDLSTWLR</sequence>